<dbReference type="AlphaFoldDB" id="A0A917LYJ7"/>
<protein>
    <submittedName>
        <fullName evidence="4">Haloacid dehalogenase</fullName>
    </submittedName>
</protein>
<proteinExistence type="inferred from homology"/>
<dbReference type="InterPro" id="IPR036412">
    <property type="entry name" value="HAD-like_sf"/>
</dbReference>
<dbReference type="InterPro" id="IPR041492">
    <property type="entry name" value="HAD_2"/>
</dbReference>
<evidence type="ECO:0000256" key="2">
    <source>
        <dbReference type="ARBA" id="ARBA00022723"/>
    </source>
</evidence>
<dbReference type="Pfam" id="PF13419">
    <property type="entry name" value="HAD_2"/>
    <property type="match status" value="1"/>
</dbReference>
<dbReference type="SUPFAM" id="SSF56784">
    <property type="entry name" value="HAD-like"/>
    <property type="match status" value="1"/>
</dbReference>
<dbReference type="SFLD" id="SFLDG01129">
    <property type="entry name" value="C1.5:_HAD__Beta-PGM__Phosphata"/>
    <property type="match status" value="1"/>
</dbReference>
<dbReference type="FunFam" id="3.40.50.1000:FF:000036">
    <property type="entry name" value="HAD family hydrolase"/>
    <property type="match status" value="1"/>
</dbReference>
<dbReference type="GO" id="GO:0046872">
    <property type="term" value="F:metal ion binding"/>
    <property type="evidence" value="ECO:0007669"/>
    <property type="project" value="UniProtKB-KW"/>
</dbReference>
<evidence type="ECO:0000313" key="5">
    <source>
        <dbReference type="Proteomes" id="UP000600247"/>
    </source>
</evidence>
<dbReference type="RefSeq" id="WP_188888961.1">
    <property type="nucleotide sequence ID" value="NZ_BMHY01000003.1"/>
</dbReference>
<reference evidence="4 5" key="1">
    <citation type="journal article" date="2014" name="Int. J. Syst. Evol. Microbiol.">
        <title>Complete genome sequence of Corynebacterium casei LMG S-19264T (=DSM 44701T), isolated from a smear-ripened cheese.</title>
        <authorList>
            <consortium name="US DOE Joint Genome Institute (JGI-PGF)"/>
            <person name="Walter F."/>
            <person name="Albersmeier A."/>
            <person name="Kalinowski J."/>
            <person name="Ruckert C."/>
        </authorList>
    </citation>
    <scope>NUCLEOTIDE SEQUENCE [LARGE SCALE GENOMIC DNA]</scope>
    <source>
        <strain evidence="4 5">CGMCC 1.15286</strain>
    </source>
</reference>
<dbReference type="Proteomes" id="UP000600247">
    <property type="component" value="Unassembled WGS sequence"/>
</dbReference>
<dbReference type="Gene3D" id="1.10.150.240">
    <property type="entry name" value="Putative phosphatase, domain 2"/>
    <property type="match status" value="1"/>
</dbReference>
<accession>A0A917LYJ7</accession>
<dbReference type="InterPro" id="IPR023214">
    <property type="entry name" value="HAD_sf"/>
</dbReference>
<dbReference type="CDD" id="cd16423">
    <property type="entry name" value="HAD_BPGM-like"/>
    <property type="match status" value="1"/>
</dbReference>
<keyword evidence="5" id="KW-1185">Reference proteome</keyword>
<dbReference type="EMBL" id="BMHY01000003">
    <property type="protein sequence ID" value="GGG66315.1"/>
    <property type="molecule type" value="Genomic_DNA"/>
</dbReference>
<dbReference type="PRINTS" id="PR00413">
    <property type="entry name" value="HADHALOGNASE"/>
</dbReference>
<dbReference type="NCBIfam" id="TIGR01509">
    <property type="entry name" value="HAD-SF-IA-v3"/>
    <property type="match status" value="1"/>
</dbReference>
<dbReference type="Gene3D" id="3.40.50.1000">
    <property type="entry name" value="HAD superfamily/HAD-like"/>
    <property type="match status" value="1"/>
</dbReference>
<keyword evidence="2" id="KW-0479">Metal-binding</keyword>
<organism evidence="4 5">
    <name type="scientific">Paenibacillus radicis</name>
    <name type="common">ex Gao et al. 2016</name>
    <dbReference type="NCBI Taxonomy" id="1737354"/>
    <lineage>
        <taxon>Bacteria</taxon>
        <taxon>Bacillati</taxon>
        <taxon>Bacillota</taxon>
        <taxon>Bacilli</taxon>
        <taxon>Bacillales</taxon>
        <taxon>Paenibacillaceae</taxon>
        <taxon>Paenibacillus</taxon>
    </lineage>
</organism>
<name>A0A917LYJ7_9BACL</name>
<dbReference type="InterPro" id="IPR006439">
    <property type="entry name" value="HAD-SF_hydro_IA"/>
</dbReference>
<evidence type="ECO:0000256" key="3">
    <source>
        <dbReference type="ARBA" id="ARBA00022801"/>
    </source>
</evidence>
<sequence>MVKAIIFDFDGTILDTETAWYYAFRDAYKKHGVELSLELYSSCIGTSNDHFNPYDYLATEHGIQFDKQTFKEAIHLEHTAMMEREQIRPGIRELLERAKAEGLRIGLASSSSYEWVDKYLNLLGIRDYFECIRTSDHVAQVKPDPELYLQALEALGVEANEAIAIEDSPNGARAAIAAGMHCVVVPNELTKTLAFDAAPRYYHADSLAEVDWNQFAASSR</sequence>
<dbReference type="InterPro" id="IPR023198">
    <property type="entry name" value="PGP-like_dom2"/>
</dbReference>
<evidence type="ECO:0000313" key="4">
    <source>
        <dbReference type="EMBL" id="GGG66315.1"/>
    </source>
</evidence>
<evidence type="ECO:0000256" key="1">
    <source>
        <dbReference type="ARBA" id="ARBA00006171"/>
    </source>
</evidence>
<dbReference type="PANTHER" id="PTHR18901">
    <property type="entry name" value="2-DEOXYGLUCOSE-6-PHOSPHATE PHOSPHATASE 2"/>
    <property type="match status" value="1"/>
</dbReference>
<dbReference type="GO" id="GO:0016787">
    <property type="term" value="F:hydrolase activity"/>
    <property type="evidence" value="ECO:0007669"/>
    <property type="project" value="UniProtKB-KW"/>
</dbReference>
<dbReference type="SFLD" id="SFLDS00003">
    <property type="entry name" value="Haloacid_Dehalogenase"/>
    <property type="match status" value="1"/>
</dbReference>
<comment type="caution">
    <text evidence="4">The sequence shown here is derived from an EMBL/GenBank/DDBJ whole genome shotgun (WGS) entry which is preliminary data.</text>
</comment>
<dbReference type="NCBIfam" id="TIGR01549">
    <property type="entry name" value="HAD-SF-IA-v1"/>
    <property type="match status" value="1"/>
</dbReference>
<comment type="similarity">
    <text evidence="1">Belongs to the HAD-like hydrolase superfamily. CbbY/CbbZ/Gph/YieH family.</text>
</comment>
<keyword evidence="3" id="KW-0378">Hydrolase</keyword>
<dbReference type="SFLD" id="SFLDG01135">
    <property type="entry name" value="C1.5.6:_HAD__Beta-PGM__Phospha"/>
    <property type="match status" value="1"/>
</dbReference>
<dbReference type="PANTHER" id="PTHR18901:SF38">
    <property type="entry name" value="PSEUDOURIDINE-5'-PHOSPHATASE"/>
    <property type="match status" value="1"/>
</dbReference>
<gene>
    <name evidence="4" type="ORF">GCM10010918_20930</name>
</gene>